<feature type="signal peptide" evidence="2">
    <location>
        <begin position="1"/>
        <end position="16"/>
    </location>
</feature>
<dbReference type="CDD" id="cd08577">
    <property type="entry name" value="PI-PLCc_GDPD_SF_unchar3"/>
    <property type="match status" value="1"/>
</dbReference>
<name>A0A9P4GKD1_9PLEO</name>
<dbReference type="SUPFAM" id="SSF51695">
    <property type="entry name" value="PLC-like phosphodiesterases"/>
    <property type="match status" value="1"/>
</dbReference>
<gene>
    <name evidence="3" type="ORF">K460DRAFT_307622</name>
</gene>
<dbReference type="Gene3D" id="3.20.20.190">
    <property type="entry name" value="Phosphatidylinositol (PI) phosphodiesterase"/>
    <property type="match status" value="1"/>
</dbReference>
<organism evidence="3 4">
    <name type="scientific">Cucurbitaria berberidis CBS 394.84</name>
    <dbReference type="NCBI Taxonomy" id="1168544"/>
    <lineage>
        <taxon>Eukaryota</taxon>
        <taxon>Fungi</taxon>
        <taxon>Dikarya</taxon>
        <taxon>Ascomycota</taxon>
        <taxon>Pezizomycotina</taxon>
        <taxon>Dothideomycetes</taxon>
        <taxon>Pleosporomycetidae</taxon>
        <taxon>Pleosporales</taxon>
        <taxon>Pleosporineae</taxon>
        <taxon>Cucurbitariaceae</taxon>
        <taxon>Cucurbitaria</taxon>
    </lineage>
</organism>
<evidence type="ECO:0000256" key="2">
    <source>
        <dbReference type="SAM" id="SignalP"/>
    </source>
</evidence>
<comment type="similarity">
    <text evidence="1">Belongs to the AIM6 family.</text>
</comment>
<evidence type="ECO:0000256" key="1">
    <source>
        <dbReference type="ARBA" id="ARBA00008858"/>
    </source>
</evidence>
<dbReference type="AlphaFoldDB" id="A0A9P4GKD1"/>
<dbReference type="GO" id="GO:0008081">
    <property type="term" value="F:phosphoric diester hydrolase activity"/>
    <property type="evidence" value="ECO:0007669"/>
    <property type="project" value="InterPro"/>
</dbReference>
<keyword evidence="2" id="KW-0732">Signal</keyword>
<accession>A0A9P4GKD1</accession>
<evidence type="ECO:0008006" key="5">
    <source>
        <dbReference type="Google" id="ProtNLM"/>
    </source>
</evidence>
<sequence>MRFFAITALFAGSSAALYIPEVSEALQNILKKTDKSDKYKYPTEFTREIFPKPFHSHNDYWRDVPFYSGLSYGAVSIEADVYLIDGTLYVGHEHAALTKKRTLDSLYIQPILDTLKRQNPSTPFTQPDEQNGVFDTASSQTLYLFIDLKTPANVTWPAVLSALEPLRSGKWLSTYDGKKFQTKPITVIGTGNTQLADVQNYLPRDVFLDGPLAKLNTTEYANLTANESPIASTNFEESFGVVKKREFNVTQLDILKQQVETAHKKGIKTRYWNQPNYPVGTRNAVWRTLWDGGVDLLNVDDLKAAAEFWEGAG</sequence>
<dbReference type="OrthoDB" id="4153866at2759"/>
<dbReference type="Proteomes" id="UP000800039">
    <property type="component" value="Unassembled WGS sequence"/>
</dbReference>
<dbReference type="PANTHER" id="PTHR31571:SF5">
    <property type="entry name" value="ALTERED INHERITANCE OF MITOCHONDRIA PROTEIN 6"/>
    <property type="match status" value="1"/>
</dbReference>
<dbReference type="GeneID" id="63847326"/>
<evidence type="ECO:0000313" key="4">
    <source>
        <dbReference type="Proteomes" id="UP000800039"/>
    </source>
</evidence>
<dbReference type="InterPro" id="IPR039559">
    <property type="entry name" value="AIM6_PI-PLC-like_dom"/>
</dbReference>
<proteinExistence type="inferred from homology"/>
<dbReference type="InterPro" id="IPR017946">
    <property type="entry name" value="PLC-like_Pdiesterase_TIM-brl"/>
</dbReference>
<protein>
    <recommendedName>
        <fullName evidence="5">Altered inheritance of mitochondria protein 6</fullName>
    </recommendedName>
</protein>
<dbReference type="PANTHER" id="PTHR31571">
    <property type="entry name" value="ALTERED INHERITANCE OF MITOCHONDRIA PROTEIN 6"/>
    <property type="match status" value="1"/>
</dbReference>
<keyword evidence="4" id="KW-1185">Reference proteome</keyword>
<feature type="chain" id="PRO_5040407141" description="Altered inheritance of mitochondria protein 6" evidence="2">
    <location>
        <begin position="17"/>
        <end position="313"/>
    </location>
</feature>
<dbReference type="InterPro" id="IPR051236">
    <property type="entry name" value="HAT_RTT109-like"/>
</dbReference>
<evidence type="ECO:0000313" key="3">
    <source>
        <dbReference type="EMBL" id="KAF1847918.1"/>
    </source>
</evidence>
<dbReference type="EMBL" id="ML976615">
    <property type="protein sequence ID" value="KAF1847918.1"/>
    <property type="molecule type" value="Genomic_DNA"/>
</dbReference>
<comment type="caution">
    <text evidence="3">The sequence shown here is derived from an EMBL/GenBank/DDBJ whole genome shotgun (WGS) entry which is preliminary data.</text>
</comment>
<dbReference type="RefSeq" id="XP_040790481.1">
    <property type="nucleotide sequence ID" value="XM_040930074.1"/>
</dbReference>
<reference evidence="3" key="1">
    <citation type="submission" date="2020-01" db="EMBL/GenBank/DDBJ databases">
        <authorList>
            <consortium name="DOE Joint Genome Institute"/>
            <person name="Haridas S."/>
            <person name="Albert R."/>
            <person name="Binder M."/>
            <person name="Bloem J."/>
            <person name="Labutti K."/>
            <person name="Salamov A."/>
            <person name="Andreopoulos B."/>
            <person name="Baker S.E."/>
            <person name="Barry K."/>
            <person name="Bills G."/>
            <person name="Bluhm B.H."/>
            <person name="Cannon C."/>
            <person name="Castanera R."/>
            <person name="Culley D.E."/>
            <person name="Daum C."/>
            <person name="Ezra D."/>
            <person name="Gonzalez J.B."/>
            <person name="Henrissat B."/>
            <person name="Kuo A."/>
            <person name="Liang C."/>
            <person name="Lipzen A."/>
            <person name="Lutzoni F."/>
            <person name="Magnuson J."/>
            <person name="Mondo S."/>
            <person name="Nolan M."/>
            <person name="Ohm R."/>
            <person name="Pangilinan J."/>
            <person name="Park H.-J."/>
            <person name="Ramirez L."/>
            <person name="Alfaro M."/>
            <person name="Sun H."/>
            <person name="Tritt A."/>
            <person name="Yoshinaga Y."/>
            <person name="Zwiers L.-H."/>
            <person name="Turgeon B.G."/>
            <person name="Goodwin S.B."/>
            <person name="Spatafora J.W."/>
            <person name="Crous P.W."/>
            <person name="Grigoriev I.V."/>
        </authorList>
    </citation>
    <scope>NUCLEOTIDE SEQUENCE</scope>
    <source>
        <strain evidence="3">CBS 394.84</strain>
    </source>
</reference>
<dbReference type="GO" id="GO:0006629">
    <property type="term" value="P:lipid metabolic process"/>
    <property type="evidence" value="ECO:0007669"/>
    <property type="project" value="InterPro"/>
</dbReference>